<protein>
    <submittedName>
        <fullName evidence="1">Uncharacterized protein</fullName>
    </submittedName>
</protein>
<evidence type="ECO:0000313" key="1">
    <source>
        <dbReference type="EMBL" id="MBN7801246.1"/>
    </source>
</evidence>
<keyword evidence="2" id="KW-1185">Reference proteome</keyword>
<dbReference type="EMBL" id="JAFKCW010000002">
    <property type="protein sequence ID" value="MBN7801246.1"/>
    <property type="molecule type" value="Genomic_DNA"/>
</dbReference>
<comment type="caution">
    <text evidence="1">The sequence shown here is derived from an EMBL/GenBank/DDBJ whole genome shotgun (WGS) entry which is preliminary data.</text>
</comment>
<dbReference type="Proteomes" id="UP000664698">
    <property type="component" value="Unassembled WGS sequence"/>
</dbReference>
<accession>A0ABS3BSJ8</accession>
<proteinExistence type="predicted"/>
<evidence type="ECO:0000313" key="2">
    <source>
        <dbReference type="Proteomes" id="UP000664698"/>
    </source>
</evidence>
<name>A0ABS3BSJ8_9BACT</name>
<organism evidence="1 2">
    <name type="scientific">Algoriphagus aestuariicola</name>
    <dbReference type="NCBI Taxonomy" id="1852016"/>
    <lineage>
        <taxon>Bacteria</taxon>
        <taxon>Pseudomonadati</taxon>
        <taxon>Bacteroidota</taxon>
        <taxon>Cytophagia</taxon>
        <taxon>Cytophagales</taxon>
        <taxon>Cyclobacteriaceae</taxon>
        <taxon>Algoriphagus</taxon>
    </lineage>
</organism>
<dbReference type="RefSeq" id="WP_206569711.1">
    <property type="nucleotide sequence ID" value="NZ_JAFKCW010000002.1"/>
</dbReference>
<gene>
    <name evidence="1" type="ORF">J0A67_10255</name>
</gene>
<sequence length="56" mass="6572">MKNEYINKYKVGEKVATKADPSVELTVRKYYAGIYYCVFVALPHKKELALFERELL</sequence>
<reference evidence="1 2" key="1">
    <citation type="submission" date="2021-03" db="EMBL/GenBank/DDBJ databases">
        <title>novel species isolated from a fishpond in China.</title>
        <authorList>
            <person name="Lu H."/>
            <person name="Cai Z."/>
        </authorList>
    </citation>
    <scope>NUCLEOTIDE SEQUENCE [LARGE SCALE GENOMIC DNA]</scope>
    <source>
        <strain evidence="1 2">JCM 31546</strain>
    </source>
</reference>